<dbReference type="STRING" id="1223802.SUTH_01964"/>
<dbReference type="SMART" id="SM00411">
    <property type="entry name" value="BHL"/>
    <property type="match status" value="1"/>
</dbReference>
<dbReference type="CDD" id="cd13834">
    <property type="entry name" value="HU_like"/>
    <property type="match status" value="1"/>
</dbReference>
<evidence type="ECO:0000313" key="5">
    <source>
        <dbReference type="Proteomes" id="UP000031637"/>
    </source>
</evidence>
<organism evidence="4 5">
    <name type="scientific">Sulfuritalea hydrogenivorans sk43H</name>
    <dbReference type="NCBI Taxonomy" id="1223802"/>
    <lineage>
        <taxon>Bacteria</taxon>
        <taxon>Pseudomonadati</taxon>
        <taxon>Pseudomonadota</taxon>
        <taxon>Betaproteobacteria</taxon>
        <taxon>Nitrosomonadales</taxon>
        <taxon>Sterolibacteriaceae</taxon>
        <taxon>Sulfuritalea</taxon>
    </lineage>
</organism>
<dbReference type="EMBL" id="AP012547">
    <property type="protein sequence ID" value="BAO29756.1"/>
    <property type="molecule type" value="Genomic_DNA"/>
</dbReference>
<keyword evidence="2 4" id="KW-0238">DNA-binding</keyword>
<name>W0SFD0_9PROT</name>
<gene>
    <name evidence="4" type="primary">bph2</name>
    <name evidence="4" type="ORF">SUTH_01964</name>
</gene>
<proteinExistence type="inferred from homology"/>
<evidence type="ECO:0000256" key="2">
    <source>
        <dbReference type="ARBA" id="ARBA00023125"/>
    </source>
</evidence>
<dbReference type="Pfam" id="PF00216">
    <property type="entry name" value="Bac_DNA_binding"/>
    <property type="match status" value="1"/>
</dbReference>
<dbReference type="Gene3D" id="4.10.520.10">
    <property type="entry name" value="IHF-like DNA-binding proteins"/>
    <property type="match status" value="1"/>
</dbReference>
<reference evidence="4 5" key="1">
    <citation type="journal article" date="2014" name="Syst. Appl. Microbiol.">
        <title>Complete genomes of freshwater sulfur oxidizers Sulfuricella denitrificans skB26 and Sulfuritalea hydrogenivorans sk43H: genetic insights into the sulfur oxidation pathway of betaproteobacteria.</title>
        <authorList>
            <person name="Watanabe T."/>
            <person name="Kojima H."/>
            <person name="Fukui M."/>
        </authorList>
    </citation>
    <scope>NUCLEOTIDE SEQUENCE [LARGE SCALE GENOMIC DNA]</scope>
    <source>
        <strain evidence="4">DSM22779</strain>
    </source>
</reference>
<evidence type="ECO:0000313" key="4">
    <source>
        <dbReference type="EMBL" id="BAO29756.1"/>
    </source>
</evidence>
<keyword evidence="5" id="KW-1185">Reference proteome</keyword>
<dbReference type="KEGG" id="shd:SUTH_01964"/>
<dbReference type="HOGENOM" id="CLU_105066_0_0_4"/>
<evidence type="ECO:0000256" key="3">
    <source>
        <dbReference type="RuleBase" id="RU003939"/>
    </source>
</evidence>
<dbReference type="InterPro" id="IPR010992">
    <property type="entry name" value="IHF-like_DNA-bd_dom_sf"/>
</dbReference>
<evidence type="ECO:0000256" key="1">
    <source>
        <dbReference type="ARBA" id="ARBA00010529"/>
    </source>
</evidence>
<dbReference type="RefSeq" id="WP_041098900.1">
    <property type="nucleotide sequence ID" value="NZ_AP012547.1"/>
</dbReference>
<dbReference type="SUPFAM" id="SSF47729">
    <property type="entry name" value="IHF-like DNA-binding proteins"/>
    <property type="match status" value="1"/>
</dbReference>
<protein>
    <submittedName>
        <fullName evidence="4">DNA-binding protein Bph2</fullName>
    </submittedName>
</protein>
<dbReference type="GO" id="GO:0003677">
    <property type="term" value="F:DNA binding"/>
    <property type="evidence" value="ECO:0007669"/>
    <property type="project" value="UniProtKB-KW"/>
</dbReference>
<dbReference type="Proteomes" id="UP000031637">
    <property type="component" value="Chromosome"/>
</dbReference>
<sequence>MATKKAPAAKAKAPAKKPVAAKALAKKPVAAKPVAAKPAEMKPIKAALNKTTLIAHLAENSGVEPKAVKAVLTALEATTLASMNKKGIGEFTLPGLLKVVAQKVPAKAKRFGKNPFTGLEQWFPAKPASVKVKVRPLKKLKDAVL</sequence>
<accession>W0SFD0</accession>
<dbReference type="GO" id="GO:0030527">
    <property type="term" value="F:structural constituent of chromatin"/>
    <property type="evidence" value="ECO:0007669"/>
    <property type="project" value="InterPro"/>
</dbReference>
<comment type="similarity">
    <text evidence="1 3">Belongs to the bacterial histone-like protein family.</text>
</comment>
<dbReference type="AlphaFoldDB" id="W0SFD0"/>
<dbReference type="InterPro" id="IPR000119">
    <property type="entry name" value="Hist_DNA-bd"/>
</dbReference>